<comment type="caution">
    <text evidence="8">The sequence shown here is derived from an EMBL/GenBank/DDBJ whole genome shotgun (WGS) entry which is preliminary data.</text>
</comment>
<keyword evidence="3 6" id="KW-0812">Transmembrane</keyword>
<dbReference type="PANTHER" id="PTHR43791">
    <property type="entry name" value="PERMEASE-RELATED"/>
    <property type="match status" value="1"/>
</dbReference>
<dbReference type="EMBL" id="SGPJ01000026">
    <property type="protein sequence ID" value="THH01317.1"/>
    <property type="molecule type" value="Genomic_DNA"/>
</dbReference>
<dbReference type="Pfam" id="PF07690">
    <property type="entry name" value="MFS_1"/>
    <property type="match status" value="1"/>
</dbReference>
<keyword evidence="9" id="KW-1185">Reference proteome</keyword>
<dbReference type="SUPFAM" id="SSF103473">
    <property type="entry name" value="MFS general substrate transporter"/>
    <property type="match status" value="1"/>
</dbReference>
<feature type="domain" description="Major facilitator superfamily (MFS) profile" evidence="7">
    <location>
        <begin position="1"/>
        <end position="226"/>
    </location>
</feature>
<dbReference type="Gene3D" id="1.20.1250.20">
    <property type="entry name" value="MFS general substrate transporter like domains"/>
    <property type="match status" value="1"/>
</dbReference>
<organism evidence="8 9">
    <name type="scientific">Hermanssonia centrifuga</name>
    <dbReference type="NCBI Taxonomy" id="98765"/>
    <lineage>
        <taxon>Eukaryota</taxon>
        <taxon>Fungi</taxon>
        <taxon>Dikarya</taxon>
        <taxon>Basidiomycota</taxon>
        <taxon>Agaricomycotina</taxon>
        <taxon>Agaricomycetes</taxon>
        <taxon>Polyporales</taxon>
        <taxon>Meruliaceae</taxon>
        <taxon>Hermanssonia</taxon>
    </lineage>
</organism>
<dbReference type="GO" id="GO:0016020">
    <property type="term" value="C:membrane"/>
    <property type="evidence" value="ECO:0007669"/>
    <property type="project" value="UniProtKB-SubCell"/>
</dbReference>
<feature type="transmembrane region" description="Helical" evidence="6">
    <location>
        <begin position="145"/>
        <end position="165"/>
    </location>
</feature>
<evidence type="ECO:0000259" key="7">
    <source>
        <dbReference type="PROSITE" id="PS50850"/>
    </source>
</evidence>
<gene>
    <name evidence="8" type="ORF">EW026_g1334</name>
</gene>
<dbReference type="InterPro" id="IPR011701">
    <property type="entry name" value="MFS"/>
</dbReference>
<feature type="transmembrane region" description="Helical" evidence="6">
    <location>
        <begin position="49"/>
        <end position="67"/>
    </location>
</feature>
<keyword evidence="5 6" id="KW-0472">Membrane</keyword>
<keyword evidence="4 6" id="KW-1133">Transmembrane helix</keyword>
<evidence type="ECO:0000256" key="6">
    <source>
        <dbReference type="SAM" id="Phobius"/>
    </source>
</evidence>
<evidence type="ECO:0000256" key="3">
    <source>
        <dbReference type="ARBA" id="ARBA00022692"/>
    </source>
</evidence>
<dbReference type="FunFam" id="1.20.1250.20:FF:000057">
    <property type="entry name" value="MFS general substrate transporter"/>
    <property type="match status" value="1"/>
</dbReference>
<evidence type="ECO:0000313" key="8">
    <source>
        <dbReference type="EMBL" id="THH01317.1"/>
    </source>
</evidence>
<dbReference type="Proteomes" id="UP000309038">
    <property type="component" value="Unassembled WGS sequence"/>
</dbReference>
<reference evidence="8 9" key="1">
    <citation type="submission" date="2019-02" db="EMBL/GenBank/DDBJ databases">
        <title>Genome sequencing of the rare red list fungi Phlebia centrifuga.</title>
        <authorList>
            <person name="Buettner E."/>
            <person name="Kellner H."/>
        </authorList>
    </citation>
    <scope>NUCLEOTIDE SEQUENCE [LARGE SCALE GENOMIC DNA]</scope>
    <source>
        <strain evidence="8 9">DSM 108282</strain>
    </source>
</reference>
<evidence type="ECO:0000256" key="5">
    <source>
        <dbReference type="ARBA" id="ARBA00023136"/>
    </source>
</evidence>
<comment type="subcellular location">
    <subcellularLocation>
        <location evidence="1">Membrane</location>
        <topology evidence="1">Multi-pass membrane protein</topology>
    </subcellularLocation>
</comment>
<feature type="transmembrane region" description="Helical" evidence="6">
    <location>
        <begin position="206"/>
        <end position="225"/>
    </location>
</feature>
<evidence type="ECO:0000313" key="9">
    <source>
        <dbReference type="Proteomes" id="UP000309038"/>
    </source>
</evidence>
<accession>A0A4S4KSF5</accession>
<dbReference type="PANTHER" id="PTHR43791:SF6">
    <property type="entry name" value="TRANSPORTER, PUTATIVE (AFU_ORTHOLOGUE AFUA_1G16690)-RELATED"/>
    <property type="match status" value="1"/>
</dbReference>
<dbReference type="PROSITE" id="PS50850">
    <property type="entry name" value="MFS"/>
    <property type="match status" value="1"/>
</dbReference>
<evidence type="ECO:0000256" key="1">
    <source>
        <dbReference type="ARBA" id="ARBA00004141"/>
    </source>
</evidence>
<feature type="transmembrane region" description="Helical" evidence="6">
    <location>
        <begin position="111"/>
        <end position="133"/>
    </location>
</feature>
<proteinExistence type="predicted"/>
<name>A0A4S4KSF5_9APHY</name>
<protein>
    <recommendedName>
        <fullName evidence="7">Major facilitator superfamily (MFS) profile domain-containing protein</fullName>
    </recommendedName>
</protein>
<dbReference type="GO" id="GO:0022857">
    <property type="term" value="F:transmembrane transporter activity"/>
    <property type="evidence" value="ECO:0007669"/>
    <property type="project" value="InterPro"/>
</dbReference>
<feature type="transmembrane region" description="Helical" evidence="6">
    <location>
        <begin position="79"/>
        <end position="99"/>
    </location>
</feature>
<dbReference type="InterPro" id="IPR036259">
    <property type="entry name" value="MFS_trans_sf"/>
</dbReference>
<dbReference type="AlphaFoldDB" id="A0A4S4KSF5"/>
<keyword evidence="2" id="KW-0813">Transport</keyword>
<evidence type="ECO:0000256" key="2">
    <source>
        <dbReference type="ARBA" id="ARBA00022448"/>
    </source>
</evidence>
<dbReference type="InterPro" id="IPR020846">
    <property type="entry name" value="MFS_dom"/>
</dbReference>
<evidence type="ECO:0000256" key="4">
    <source>
        <dbReference type="ARBA" id="ARBA00022989"/>
    </source>
</evidence>
<sequence>MIVSCLQWCAENVGQDIQYETVLAALYASYVPAQIPSNMILNRISRPSYYIPACIVIWGMTSALTGATHNYAGILGARICVGLPEAAFYPGAIYLLSRWYTRKELAFRSAILYGGLLISNAFGSLMAAGILANMEGKMGIRAWRWLFYIEGAITVCIGFFATWALPDYPHNTRWLTPAQRRLAQVRLAEDAGEADEDAAGDSFVNFFPTLTATLGFSTTISLVLAA</sequence>